<dbReference type="Proteomes" id="UP000070344">
    <property type="component" value="Unassembled WGS sequence"/>
</dbReference>
<sequence>FAEYRDTVEYLKGNLEGLLKAGSKPFSGRPRKRKCPKGSREKPSLSSERGEFNPLVSTCIGEEGADIPLHQSGSFLRTRPSSHQKDPKERQDR</sequence>
<feature type="compositionally biased region" description="Basic and acidic residues" evidence="1">
    <location>
        <begin position="38"/>
        <end position="51"/>
    </location>
</feature>
<gene>
    <name evidence="2" type="ORF">AKJ41_06515</name>
</gene>
<feature type="non-terminal residue" evidence="2">
    <location>
        <position position="1"/>
    </location>
</feature>
<proteinExistence type="predicted"/>
<dbReference type="EMBL" id="LHXV01000146">
    <property type="protein sequence ID" value="KXA98523.1"/>
    <property type="molecule type" value="Genomic_DNA"/>
</dbReference>
<organism evidence="2 3">
    <name type="scientific">candidate division MSBL1 archaeon SCGC-AAA259O05</name>
    <dbReference type="NCBI Taxonomy" id="1698271"/>
    <lineage>
        <taxon>Archaea</taxon>
        <taxon>Methanobacteriati</taxon>
        <taxon>Methanobacteriota</taxon>
        <taxon>candidate division MSBL1</taxon>
    </lineage>
</organism>
<comment type="caution">
    <text evidence="2">The sequence shown here is derived from an EMBL/GenBank/DDBJ whole genome shotgun (WGS) entry which is preliminary data.</text>
</comment>
<evidence type="ECO:0000256" key="1">
    <source>
        <dbReference type="SAM" id="MobiDB-lite"/>
    </source>
</evidence>
<evidence type="ECO:0000313" key="3">
    <source>
        <dbReference type="Proteomes" id="UP000070344"/>
    </source>
</evidence>
<accession>A0A133UWF6</accession>
<reference evidence="2 3" key="1">
    <citation type="journal article" date="2016" name="Sci. Rep.">
        <title>Metabolic traits of an uncultured archaeal lineage -MSBL1- from brine pools of the Red Sea.</title>
        <authorList>
            <person name="Mwirichia R."/>
            <person name="Alam I."/>
            <person name="Rashid M."/>
            <person name="Vinu M."/>
            <person name="Ba-Alawi W."/>
            <person name="Anthony Kamau A."/>
            <person name="Kamanda Ngugi D."/>
            <person name="Goker M."/>
            <person name="Klenk H.P."/>
            <person name="Bajic V."/>
            <person name="Stingl U."/>
        </authorList>
    </citation>
    <scope>NUCLEOTIDE SEQUENCE [LARGE SCALE GENOMIC DNA]</scope>
    <source>
        <strain evidence="2">SCGC-AAA259O05</strain>
    </source>
</reference>
<feature type="compositionally biased region" description="Polar residues" evidence="1">
    <location>
        <begin position="71"/>
        <end position="81"/>
    </location>
</feature>
<feature type="region of interest" description="Disordered" evidence="1">
    <location>
        <begin position="19"/>
        <end position="93"/>
    </location>
</feature>
<evidence type="ECO:0000313" key="2">
    <source>
        <dbReference type="EMBL" id="KXA98523.1"/>
    </source>
</evidence>
<keyword evidence="3" id="KW-1185">Reference proteome</keyword>
<protein>
    <submittedName>
        <fullName evidence="2">Uncharacterized protein</fullName>
    </submittedName>
</protein>
<dbReference type="AlphaFoldDB" id="A0A133UWF6"/>
<name>A0A133UWF6_9EURY</name>
<feature type="compositionally biased region" description="Basic and acidic residues" evidence="1">
    <location>
        <begin position="83"/>
        <end position="93"/>
    </location>
</feature>